<organism evidence="6 7">
    <name type="scientific">Novosphingobium piscinae</name>
    <dbReference type="NCBI Taxonomy" id="1507448"/>
    <lineage>
        <taxon>Bacteria</taxon>
        <taxon>Pseudomonadati</taxon>
        <taxon>Pseudomonadota</taxon>
        <taxon>Alphaproteobacteria</taxon>
        <taxon>Sphingomonadales</taxon>
        <taxon>Sphingomonadaceae</taxon>
        <taxon>Novosphingobium</taxon>
    </lineage>
</organism>
<dbReference type="PANTHER" id="PTHR12526:SF640">
    <property type="entry name" value="COLANIC ACID BIOSYNTHESIS GLYCOSYLTRANSFERASE WCAL-RELATED"/>
    <property type="match status" value="1"/>
</dbReference>
<gene>
    <name evidence="6" type="ORF">H7F53_07935</name>
</gene>
<protein>
    <submittedName>
        <fullName evidence="6">Glycosyltransferase</fullName>
    </submittedName>
</protein>
<dbReference type="GO" id="GO:0016757">
    <property type="term" value="F:glycosyltransferase activity"/>
    <property type="evidence" value="ECO:0007669"/>
    <property type="project" value="UniProtKB-KW"/>
</dbReference>
<dbReference type="RefSeq" id="WP_185678958.1">
    <property type="nucleotide sequence ID" value="NZ_JACLAX010000006.1"/>
</dbReference>
<evidence type="ECO:0000313" key="7">
    <source>
        <dbReference type="Proteomes" id="UP000551327"/>
    </source>
</evidence>
<comment type="caution">
    <text evidence="6">The sequence shown here is derived from an EMBL/GenBank/DDBJ whole genome shotgun (WGS) entry which is preliminary data.</text>
</comment>
<dbReference type="CDD" id="cd03801">
    <property type="entry name" value="GT4_PimA-like"/>
    <property type="match status" value="1"/>
</dbReference>
<dbReference type="EMBL" id="JACLAX010000006">
    <property type="protein sequence ID" value="MBC2669069.1"/>
    <property type="molecule type" value="Genomic_DNA"/>
</dbReference>
<evidence type="ECO:0000256" key="1">
    <source>
        <dbReference type="ARBA" id="ARBA00009481"/>
    </source>
</evidence>
<dbReference type="Pfam" id="PF00534">
    <property type="entry name" value="Glycos_transf_1"/>
    <property type="match status" value="1"/>
</dbReference>
<evidence type="ECO:0000256" key="2">
    <source>
        <dbReference type="ARBA" id="ARBA00022676"/>
    </source>
</evidence>
<feature type="domain" description="Glycosyl transferase family 1" evidence="5">
    <location>
        <begin position="681"/>
        <end position="818"/>
    </location>
</feature>
<evidence type="ECO:0000256" key="4">
    <source>
        <dbReference type="SAM" id="MobiDB-lite"/>
    </source>
</evidence>
<dbReference type="SUPFAM" id="SSF53756">
    <property type="entry name" value="UDP-Glycosyltransferase/glycogen phosphorylase"/>
    <property type="match status" value="2"/>
</dbReference>
<dbReference type="InterPro" id="IPR001296">
    <property type="entry name" value="Glyco_trans_1"/>
</dbReference>
<dbReference type="PANTHER" id="PTHR12526">
    <property type="entry name" value="GLYCOSYLTRANSFERASE"/>
    <property type="match status" value="1"/>
</dbReference>
<feature type="region of interest" description="Disordered" evidence="4">
    <location>
        <begin position="513"/>
        <end position="534"/>
    </location>
</feature>
<keyword evidence="7" id="KW-1185">Reference proteome</keyword>
<name>A0A7X1FY71_9SPHN</name>
<evidence type="ECO:0000313" key="6">
    <source>
        <dbReference type="EMBL" id="MBC2669069.1"/>
    </source>
</evidence>
<dbReference type="Proteomes" id="UP000551327">
    <property type="component" value="Unassembled WGS sequence"/>
</dbReference>
<keyword evidence="2" id="KW-0328">Glycosyltransferase</keyword>
<comment type="similarity">
    <text evidence="1">Belongs to the glycosyltransferase group 1 family. Glycosyltransferase 4 subfamily.</text>
</comment>
<proteinExistence type="inferred from homology"/>
<reference evidence="6 7" key="1">
    <citation type="submission" date="2020-08" db="EMBL/GenBank/DDBJ databases">
        <title>The genome sequence of type strain Novosphingobium piscinae KCTC 42194.</title>
        <authorList>
            <person name="Liu Y."/>
        </authorList>
    </citation>
    <scope>NUCLEOTIDE SEQUENCE [LARGE SCALE GENOMIC DNA]</scope>
    <source>
        <strain evidence="6 7">KCTC 42194</strain>
    </source>
</reference>
<accession>A0A7X1FY71</accession>
<keyword evidence="3 6" id="KW-0808">Transferase</keyword>
<dbReference type="AlphaFoldDB" id="A0A7X1FY71"/>
<evidence type="ECO:0000259" key="5">
    <source>
        <dbReference type="Pfam" id="PF00534"/>
    </source>
</evidence>
<evidence type="ECO:0000256" key="3">
    <source>
        <dbReference type="ARBA" id="ARBA00022679"/>
    </source>
</evidence>
<sequence>MKIDGVRLNRGVKVRFAGAVLSQIAGTSAGSDRLRIGWYLLADDVHSASARYRCYHFARVLKRDFESHYFTKFAELKAAIPDLDAIVIVKRLDRSVFDVVALARTFERPLFLDLCDDLASIEYPSREEVGLGITALAAAAPALDGITVPSALMAERIEAYLADCGVTGPRCHVIPDIAETRDLYAATETFITGKPSSLLTSANPSPHEIPENVVKRIVWFGNFGAAHSNFGMFSLKSRMKALRQFHATCPLELVIISNSRPVYEALVADCGFPTRYVKWSPSAVYAELERADAALLTTGDDAFCSVKSSNRVIQALATGLPVIADRSEALAEFEEIVFSGSMARCLEACIGPDSAPERAKRQALAARLLTRYAPERLGLIWSELLQAAIGKRVLARSRRSDLTPLLLVSPGDTVADVETAVRALNTSHGSGYRLLVSTEALSKTPALAKPVNRAKALPRFYSGELRGIEALVWRCSAVLLGNRLSNGAKAVADVARRLGREVLDHDAAALLSPVPSAQAKRPPPSTQCPGPNAPHFDPDGSCEWAFVVHSNARGWILDAICQEIGSRQSGSWQVVDHVRPPPPARNVFFSHFSLLEIFDQKYPESLKDSRVFLWYTHPRNETALSIARSLELFARTTRVIFTCEDNRRLWVARGLSVEKTAVVLGAADPLLFAPHQRGNGVVGLSSSFYERKNPDLLLDVVKALPHRQFTLLGRNWNRYARFEELRLQNNFHYTSAGYRDYPRIYSTFDVFLSLSSLEGGPIPLVEAMMCNAIPVASRTGFAPDLIEHGQNGYIFDIDAGAEQVAALIEQAYANPADVRATVERYSWDRFSADIVALAE</sequence>
<dbReference type="Gene3D" id="3.40.50.2000">
    <property type="entry name" value="Glycogen Phosphorylase B"/>
    <property type="match status" value="2"/>
</dbReference>